<dbReference type="KEGG" id="elim:B2M23_00155"/>
<dbReference type="EMBL" id="CP019962">
    <property type="protein sequence ID" value="ARD64059.1"/>
    <property type="molecule type" value="Genomic_DNA"/>
</dbReference>
<gene>
    <name evidence="1" type="ORF">B2M23_00155</name>
</gene>
<sequence>MDIEKKKILTEIFDVVMEINGEEKNKEGDLCVFLDISPHVSVIEIDVHPKGWVLGESGETYRAEIDLDVNESRYSEISLAEMLQRVKALKSVTIAEEMRNDRAS</sequence>
<evidence type="ECO:0000313" key="1">
    <source>
        <dbReference type="EMBL" id="ARD64059.1"/>
    </source>
</evidence>
<dbReference type="AlphaFoldDB" id="A0AAC9QQU6"/>
<protein>
    <submittedName>
        <fullName evidence="1">Uncharacterized protein</fullName>
    </submittedName>
</protein>
<accession>A0AAC9QQU6</accession>
<name>A0AAC9QQU6_EUBLI</name>
<dbReference type="Proteomes" id="UP000192391">
    <property type="component" value="Chromosome"/>
</dbReference>
<proteinExistence type="predicted"/>
<evidence type="ECO:0000313" key="2">
    <source>
        <dbReference type="Proteomes" id="UP000192391"/>
    </source>
</evidence>
<reference evidence="2" key="1">
    <citation type="journal article" date="2017" name="Sci. Rep.">
        <title>Determination of the Genome and Primary Transcriptome of Syngas Fermenting Eubacterium limosum ATCC 8486.</title>
        <authorList>
            <person name="Song Y."/>
            <person name="Shin J."/>
            <person name="Jeong Y."/>
            <person name="Jin S."/>
            <person name="Lee J.K."/>
            <person name="Kim D.R."/>
            <person name="Kim S.C."/>
            <person name="Cho S."/>
            <person name="Cho B.K."/>
        </authorList>
    </citation>
    <scope>NUCLEOTIDE SEQUENCE [LARGE SCALE GENOMIC DNA]</scope>
    <source>
        <strain evidence="2">ATCC 8486</strain>
    </source>
</reference>
<dbReference type="RefSeq" id="WP_038350803.1">
    <property type="nucleotide sequence ID" value="NZ_CP019962.1"/>
</dbReference>
<organism evidence="1 2">
    <name type="scientific">Eubacterium limosum</name>
    <dbReference type="NCBI Taxonomy" id="1736"/>
    <lineage>
        <taxon>Bacteria</taxon>
        <taxon>Bacillati</taxon>
        <taxon>Bacillota</taxon>
        <taxon>Clostridia</taxon>
        <taxon>Eubacteriales</taxon>
        <taxon>Eubacteriaceae</taxon>
        <taxon>Eubacterium</taxon>
    </lineage>
</organism>